<dbReference type="EMBL" id="CP075587">
    <property type="protein sequence ID" value="QYF49355.1"/>
    <property type="molecule type" value="Genomic_DNA"/>
</dbReference>
<evidence type="ECO:0000313" key="1">
    <source>
        <dbReference type="EMBL" id="QYF49355.1"/>
    </source>
</evidence>
<accession>A0ABX8V7C9</accession>
<gene>
    <name evidence="1" type="ORF">RHABOEDO_001677</name>
</gene>
<proteinExistence type="predicted"/>
<name>A0ABX8V7C9_9BACT</name>
<sequence>MCLAFSFVLDALHPEMFAMVSSHNNISQNRLALHCTLLPIYPHPFFAKSVQEILEYIVEIAKRNALHTFTVISRKWIVKRSFAWIEKCRRLWKN</sequence>
<organism evidence="1 2">
    <name type="scientific">Candidatus Rhabdochlamydia oedothoracis</name>
    <dbReference type="NCBI Taxonomy" id="2720720"/>
    <lineage>
        <taxon>Bacteria</taxon>
        <taxon>Pseudomonadati</taxon>
        <taxon>Chlamydiota</taxon>
        <taxon>Chlamydiia</taxon>
        <taxon>Parachlamydiales</taxon>
        <taxon>Candidatus Rhabdochlamydiaceae</taxon>
        <taxon>Candidatus Rhabdochlamydia</taxon>
    </lineage>
</organism>
<keyword evidence="2" id="KW-1185">Reference proteome</keyword>
<evidence type="ECO:0000313" key="2">
    <source>
        <dbReference type="Proteomes" id="UP000826014"/>
    </source>
</evidence>
<protein>
    <submittedName>
        <fullName evidence="1">Uncharacterized protein</fullName>
    </submittedName>
</protein>
<dbReference type="Proteomes" id="UP000826014">
    <property type="component" value="Chromosome"/>
</dbReference>
<reference evidence="1 2" key="1">
    <citation type="journal article" date="2022" name="bioRxiv">
        <title>Ecology and evolution of chlamydial symbionts of arthropods.</title>
        <authorList>
            <person name="Halter T."/>
            <person name="Koestlbacher S."/>
            <person name="Collingro A."/>
            <person name="Sixt B.S."/>
            <person name="Toenshoff E.R."/>
            <person name="Hendrickx F."/>
            <person name="Kostanjsek R."/>
            <person name="Horn M."/>
        </authorList>
    </citation>
    <scope>NUCLEOTIDE SEQUENCE [LARGE SCALE GENOMIC DNA]</scope>
    <source>
        <strain evidence="1">W744xW776</strain>
    </source>
</reference>